<dbReference type="AlphaFoldDB" id="A0A382IQW3"/>
<keyword evidence="4" id="KW-0067">ATP-binding</keyword>
<feature type="non-terminal residue" evidence="6">
    <location>
        <position position="1"/>
    </location>
</feature>
<dbReference type="InterPro" id="IPR050319">
    <property type="entry name" value="ABC_transp_ATP-bind"/>
</dbReference>
<dbReference type="FunFam" id="3.40.50.300:FF:000016">
    <property type="entry name" value="Oligopeptide ABC transporter ATP-binding component"/>
    <property type="match status" value="1"/>
</dbReference>
<dbReference type="PROSITE" id="PS00211">
    <property type="entry name" value="ABC_TRANSPORTER_1"/>
    <property type="match status" value="1"/>
</dbReference>
<gene>
    <name evidence="6" type="ORF">METZ01_LOCUS254107</name>
</gene>
<name>A0A382IQW3_9ZZZZ</name>
<dbReference type="InterPro" id="IPR017871">
    <property type="entry name" value="ABC_transporter-like_CS"/>
</dbReference>
<dbReference type="GO" id="GO:0015833">
    <property type="term" value="P:peptide transport"/>
    <property type="evidence" value="ECO:0007669"/>
    <property type="project" value="InterPro"/>
</dbReference>
<dbReference type="Gene3D" id="3.40.50.300">
    <property type="entry name" value="P-loop containing nucleotide triphosphate hydrolases"/>
    <property type="match status" value="1"/>
</dbReference>
<dbReference type="PANTHER" id="PTHR43776:SF7">
    <property type="entry name" value="D,D-DIPEPTIDE TRANSPORT ATP-BINDING PROTEIN DDPF-RELATED"/>
    <property type="match status" value="1"/>
</dbReference>
<comment type="similarity">
    <text evidence="1">Belongs to the ABC transporter superfamily.</text>
</comment>
<dbReference type="SMART" id="SM00382">
    <property type="entry name" value="AAA"/>
    <property type="match status" value="1"/>
</dbReference>
<dbReference type="GO" id="GO:0005524">
    <property type="term" value="F:ATP binding"/>
    <property type="evidence" value="ECO:0007669"/>
    <property type="project" value="UniProtKB-KW"/>
</dbReference>
<evidence type="ECO:0000313" key="6">
    <source>
        <dbReference type="EMBL" id="SVC01253.1"/>
    </source>
</evidence>
<keyword evidence="2" id="KW-0813">Transport</keyword>
<dbReference type="GO" id="GO:0016887">
    <property type="term" value="F:ATP hydrolysis activity"/>
    <property type="evidence" value="ECO:0007669"/>
    <property type="project" value="InterPro"/>
</dbReference>
<evidence type="ECO:0000259" key="5">
    <source>
        <dbReference type="PROSITE" id="PS50893"/>
    </source>
</evidence>
<evidence type="ECO:0000256" key="4">
    <source>
        <dbReference type="ARBA" id="ARBA00022840"/>
    </source>
</evidence>
<dbReference type="Pfam" id="PF08352">
    <property type="entry name" value="oligo_HPY"/>
    <property type="match status" value="1"/>
</dbReference>
<dbReference type="InterPro" id="IPR027417">
    <property type="entry name" value="P-loop_NTPase"/>
</dbReference>
<dbReference type="CDD" id="cd03257">
    <property type="entry name" value="ABC_NikE_OppD_transporters"/>
    <property type="match status" value="1"/>
</dbReference>
<keyword evidence="3" id="KW-0547">Nucleotide-binding</keyword>
<evidence type="ECO:0000256" key="2">
    <source>
        <dbReference type="ARBA" id="ARBA00022448"/>
    </source>
</evidence>
<dbReference type="InterPro" id="IPR003593">
    <property type="entry name" value="AAA+_ATPase"/>
</dbReference>
<proteinExistence type="inferred from homology"/>
<accession>A0A382IQW3</accession>
<feature type="domain" description="ABC transporter" evidence="5">
    <location>
        <begin position="4"/>
        <end position="255"/>
    </location>
</feature>
<dbReference type="PANTHER" id="PTHR43776">
    <property type="entry name" value="TRANSPORT ATP-BINDING PROTEIN"/>
    <property type="match status" value="1"/>
</dbReference>
<evidence type="ECO:0000256" key="3">
    <source>
        <dbReference type="ARBA" id="ARBA00022741"/>
    </source>
</evidence>
<sequence>LPLVSVKNLKTHFPVKKGVFLRTVNHIRAVDNVNLEIPKGSTLALVGESGCGKTTLGESIIKLNSYAQGEVIFAGQDLMQLTGNHLKYFRKNMQMVFQDPFGSLQPRMNIEGIIGEGLEVHFPELSYELKLEKISRVMKEVGLSDSILERYPHEFSGGQRQRIAIARALILEPEFLVLDEPTSALDVSVQAQILNLLKDLQIKYSLTYLFISHNLSVVRYLANTVAIMYLGRIVEQGPVEELFNNPKHPYTKSLLNSVPDLGDRKPFEPLTGDVPSPLQPPVACHFHPRCPIYLEEEQGSSLAKKCVTEYPKISGEKNNFVRCHAK</sequence>
<dbReference type="Pfam" id="PF00005">
    <property type="entry name" value="ABC_tran"/>
    <property type="match status" value="1"/>
</dbReference>
<protein>
    <recommendedName>
        <fullName evidence="5">ABC transporter domain-containing protein</fullName>
    </recommendedName>
</protein>
<dbReference type="NCBIfam" id="TIGR01727">
    <property type="entry name" value="oligo_HPY"/>
    <property type="match status" value="1"/>
</dbReference>
<reference evidence="6" key="1">
    <citation type="submission" date="2018-05" db="EMBL/GenBank/DDBJ databases">
        <authorList>
            <person name="Lanie J.A."/>
            <person name="Ng W.-L."/>
            <person name="Kazmierczak K.M."/>
            <person name="Andrzejewski T.M."/>
            <person name="Davidsen T.M."/>
            <person name="Wayne K.J."/>
            <person name="Tettelin H."/>
            <person name="Glass J.I."/>
            <person name="Rusch D."/>
            <person name="Podicherti R."/>
            <person name="Tsui H.-C.T."/>
            <person name="Winkler M.E."/>
        </authorList>
    </citation>
    <scope>NUCLEOTIDE SEQUENCE</scope>
</reference>
<dbReference type="EMBL" id="UINC01068543">
    <property type="protein sequence ID" value="SVC01253.1"/>
    <property type="molecule type" value="Genomic_DNA"/>
</dbReference>
<evidence type="ECO:0000256" key="1">
    <source>
        <dbReference type="ARBA" id="ARBA00005417"/>
    </source>
</evidence>
<dbReference type="SUPFAM" id="SSF52540">
    <property type="entry name" value="P-loop containing nucleoside triphosphate hydrolases"/>
    <property type="match status" value="1"/>
</dbReference>
<dbReference type="GO" id="GO:0055085">
    <property type="term" value="P:transmembrane transport"/>
    <property type="evidence" value="ECO:0007669"/>
    <property type="project" value="UniProtKB-ARBA"/>
</dbReference>
<dbReference type="PROSITE" id="PS50893">
    <property type="entry name" value="ABC_TRANSPORTER_2"/>
    <property type="match status" value="1"/>
</dbReference>
<dbReference type="InterPro" id="IPR013563">
    <property type="entry name" value="Oligopep_ABC_C"/>
</dbReference>
<organism evidence="6">
    <name type="scientific">marine metagenome</name>
    <dbReference type="NCBI Taxonomy" id="408172"/>
    <lineage>
        <taxon>unclassified sequences</taxon>
        <taxon>metagenomes</taxon>
        <taxon>ecological metagenomes</taxon>
    </lineage>
</organism>
<dbReference type="InterPro" id="IPR003439">
    <property type="entry name" value="ABC_transporter-like_ATP-bd"/>
</dbReference>